<evidence type="ECO:0000313" key="2">
    <source>
        <dbReference type="EMBL" id="CAA6829861.1"/>
    </source>
</evidence>
<name>A0A6S6UGS4_9GAMM</name>
<evidence type="ECO:0000256" key="1">
    <source>
        <dbReference type="ARBA" id="ARBA00022649"/>
    </source>
</evidence>
<dbReference type="AlphaFoldDB" id="A0A6S6UGS4"/>
<evidence type="ECO:0008006" key="3">
    <source>
        <dbReference type="Google" id="ProtNLM"/>
    </source>
</evidence>
<sequence length="64" mass="7228">MTHDMDITTTNDTAAEKIQKAIQYDHRLRLSQTDAVILVEALERPAKINTKLRAAASRYDSKAQ</sequence>
<protein>
    <recommendedName>
        <fullName evidence="3">DUF1778 domain-containing protein</fullName>
    </recommendedName>
</protein>
<dbReference type="InterPro" id="IPR014795">
    <property type="entry name" value="TacA_1-like"/>
</dbReference>
<dbReference type="Gene3D" id="1.20.890.30">
    <property type="entry name" value="VCA0319-like"/>
    <property type="match status" value="1"/>
</dbReference>
<dbReference type="EMBL" id="CACVAT010000552">
    <property type="protein sequence ID" value="CAA6829861.1"/>
    <property type="molecule type" value="Genomic_DNA"/>
</dbReference>
<dbReference type="Pfam" id="PF08681">
    <property type="entry name" value="TacA1"/>
    <property type="match status" value="1"/>
</dbReference>
<proteinExistence type="predicted"/>
<accession>A0A6S6UGS4</accession>
<gene>
    <name evidence="2" type="ORF">HELGO_WM23541</name>
</gene>
<organism evidence="2">
    <name type="scientific">uncultured Thiotrichaceae bacterium</name>
    <dbReference type="NCBI Taxonomy" id="298394"/>
    <lineage>
        <taxon>Bacteria</taxon>
        <taxon>Pseudomonadati</taxon>
        <taxon>Pseudomonadota</taxon>
        <taxon>Gammaproteobacteria</taxon>
        <taxon>Thiotrichales</taxon>
        <taxon>Thiotrichaceae</taxon>
        <taxon>environmental samples</taxon>
    </lineage>
</organism>
<reference evidence="2" key="1">
    <citation type="submission" date="2020-01" db="EMBL/GenBank/DDBJ databases">
        <authorList>
            <person name="Meier V. D."/>
            <person name="Meier V D."/>
        </authorList>
    </citation>
    <scope>NUCLEOTIDE SEQUENCE</scope>
    <source>
        <strain evidence="2">HLG_WM_MAG_09</strain>
    </source>
</reference>
<keyword evidence="1" id="KW-1277">Toxin-antitoxin system</keyword>